<reference evidence="3 4" key="1">
    <citation type="submission" date="2014-07" db="EMBL/GenBank/DDBJ databases">
        <authorList>
            <person name="Lee K."/>
            <person name="Lim J.Y."/>
            <person name="Hwang I."/>
        </authorList>
    </citation>
    <scope>NUCLEOTIDE SEQUENCE [LARGE SCALE GENOMIC DNA]</scope>
    <source>
        <strain evidence="3 4">KL28</strain>
    </source>
</reference>
<gene>
    <name evidence="3" type="ORF">PSAKL28_25070</name>
</gene>
<dbReference type="PROSITE" id="PS50914">
    <property type="entry name" value="BON"/>
    <property type="match status" value="3"/>
</dbReference>
<organism evidence="3 4">
    <name type="scientific">Pseudomonas alkylphenolica</name>
    <dbReference type="NCBI Taxonomy" id="237609"/>
    <lineage>
        <taxon>Bacteria</taxon>
        <taxon>Pseudomonadati</taxon>
        <taxon>Pseudomonadota</taxon>
        <taxon>Gammaproteobacteria</taxon>
        <taxon>Pseudomonadales</taxon>
        <taxon>Pseudomonadaceae</taxon>
        <taxon>Pseudomonas</taxon>
    </lineage>
</organism>
<evidence type="ECO:0000313" key="3">
    <source>
        <dbReference type="EMBL" id="AIL61711.1"/>
    </source>
</evidence>
<protein>
    <submittedName>
        <fullName evidence="3">Transport-associated protein</fullName>
    </submittedName>
</protein>
<feature type="domain" description="BON" evidence="2">
    <location>
        <begin position="148"/>
        <end position="215"/>
    </location>
</feature>
<feature type="domain" description="BON" evidence="2">
    <location>
        <begin position="2"/>
        <end position="70"/>
    </location>
</feature>
<dbReference type="SMART" id="SM00749">
    <property type="entry name" value="BON"/>
    <property type="match status" value="3"/>
</dbReference>
<dbReference type="InterPro" id="IPR014004">
    <property type="entry name" value="Transpt-assoc_nodulatn_dom_bac"/>
</dbReference>
<dbReference type="RefSeq" id="WP_038610816.1">
    <property type="nucleotide sequence ID" value="NZ_CP009048.1"/>
</dbReference>
<dbReference type="eggNOG" id="COG2823">
    <property type="taxonomic scope" value="Bacteria"/>
</dbReference>
<accession>A0A077FEU4</accession>
<evidence type="ECO:0000259" key="2">
    <source>
        <dbReference type="PROSITE" id="PS50914"/>
    </source>
</evidence>
<dbReference type="AlphaFoldDB" id="A0A077FEU4"/>
<dbReference type="KEGG" id="palk:PSAKL28_25070"/>
<keyword evidence="1" id="KW-0732">Signal</keyword>
<name>A0A077FEU4_9PSED</name>
<dbReference type="InterPro" id="IPR007055">
    <property type="entry name" value="BON_dom"/>
</dbReference>
<evidence type="ECO:0000313" key="4">
    <source>
        <dbReference type="Proteomes" id="UP000028931"/>
    </source>
</evidence>
<dbReference type="InterPro" id="IPR051686">
    <property type="entry name" value="Lipoprotein_DolP"/>
</dbReference>
<dbReference type="HOGENOM" id="CLU_082070_0_0_6"/>
<proteinExistence type="predicted"/>
<dbReference type="PANTHER" id="PTHR34606:SF4">
    <property type="entry name" value="OUTER MEMBRANE LIPOPROTEIN DOLP"/>
    <property type="match status" value="1"/>
</dbReference>
<dbReference type="PANTHER" id="PTHR34606">
    <property type="entry name" value="BON DOMAIN-CONTAINING PROTEIN"/>
    <property type="match status" value="1"/>
</dbReference>
<dbReference type="EMBL" id="CP009048">
    <property type="protein sequence ID" value="AIL61711.1"/>
    <property type="molecule type" value="Genomic_DNA"/>
</dbReference>
<dbReference type="OrthoDB" id="870892at2"/>
<dbReference type="Gene3D" id="3.30.1340.30">
    <property type="match status" value="3"/>
</dbReference>
<dbReference type="Proteomes" id="UP000028931">
    <property type="component" value="Chromosome"/>
</dbReference>
<sequence>MKDLNLRKLVLEELEFQPDINAANIGVTVEDGVVTLSGHVSNYAQKIAAERTVKAIKGVRALAEEIEVRLNKGEGTADDTIANRALKILAWSSDANVDAIKVTVRHGRITLEGEVDWQYQKEVMEHAVWRLSGVVGVDNLITLRPRVNVADIQRSIEDALKRSAEVDASHIRVKVNGDVVRLEGKVHLLRERQIVERAAWSVPGVRKVDDYLLIA</sequence>
<evidence type="ECO:0000256" key="1">
    <source>
        <dbReference type="ARBA" id="ARBA00022729"/>
    </source>
</evidence>
<feature type="domain" description="BON" evidence="2">
    <location>
        <begin position="77"/>
        <end position="145"/>
    </location>
</feature>
<dbReference type="Pfam" id="PF04972">
    <property type="entry name" value="BON"/>
    <property type="match status" value="3"/>
</dbReference>